<accession>A0AAD4SFM0</accession>
<feature type="non-terminal residue" evidence="1">
    <location>
        <position position="80"/>
    </location>
</feature>
<dbReference type="AlphaFoldDB" id="A0AAD4SFM0"/>
<gene>
    <name evidence="1" type="ORF">MKW98_032011</name>
</gene>
<evidence type="ECO:0000313" key="1">
    <source>
        <dbReference type="EMBL" id="KAI3903357.1"/>
    </source>
</evidence>
<reference evidence="1" key="1">
    <citation type="submission" date="2022-04" db="EMBL/GenBank/DDBJ databases">
        <title>A functionally conserved STORR gene fusion in Papaver species that diverged 16.8 million years ago.</title>
        <authorList>
            <person name="Catania T."/>
        </authorList>
    </citation>
    <scope>NUCLEOTIDE SEQUENCE</scope>
    <source>
        <strain evidence="1">S-188037</strain>
    </source>
</reference>
<keyword evidence="2" id="KW-1185">Reference proteome</keyword>
<proteinExistence type="predicted"/>
<sequence>RNWIQVNNPAKCPEFFCCFKGIVTGLLPHLNRLMQQWKPIIIFCCTTVSAANKLNVVDSWWFWKMDAVTTTDCIYFEEFV</sequence>
<name>A0AAD4SFM0_9MAGN</name>
<organism evidence="1 2">
    <name type="scientific">Papaver atlanticum</name>
    <dbReference type="NCBI Taxonomy" id="357466"/>
    <lineage>
        <taxon>Eukaryota</taxon>
        <taxon>Viridiplantae</taxon>
        <taxon>Streptophyta</taxon>
        <taxon>Embryophyta</taxon>
        <taxon>Tracheophyta</taxon>
        <taxon>Spermatophyta</taxon>
        <taxon>Magnoliopsida</taxon>
        <taxon>Ranunculales</taxon>
        <taxon>Papaveraceae</taxon>
        <taxon>Papaveroideae</taxon>
        <taxon>Papaver</taxon>
    </lineage>
</organism>
<dbReference type="EMBL" id="JAJJMB010011222">
    <property type="protein sequence ID" value="KAI3903357.1"/>
    <property type="molecule type" value="Genomic_DNA"/>
</dbReference>
<dbReference type="Proteomes" id="UP001202328">
    <property type="component" value="Unassembled WGS sequence"/>
</dbReference>
<protein>
    <submittedName>
        <fullName evidence="1">Uncharacterized protein</fullName>
    </submittedName>
</protein>
<comment type="caution">
    <text evidence="1">The sequence shown here is derived from an EMBL/GenBank/DDBJ whole genome shotgun (WGS) entry which is preliminary data.</text>
</comment>
<evidence type="ECO:0000313" key="2">
    <source>
        <dbReference type="Proteomes" id="UP001202328"/>
    </source>
</evidence>